<feature type="compositionally biased region" description="Basic and acidic residues" evidence="1">
    <location>
        <begin position="150"/>
        <end position="168"/>
    </location>
</feature>
<reference evidence="2 3" key="1">
    <citation type="submission" date="2020-05" db="EMBL/GenBank/DDBJ databases">
        <title>Identification and distribution of gene clusters putatively required for synthesis of sphingolipid metabolism inhibitors in phylogenetically diverse species of the filamentous fungus Fusarium.</title>
        <authorList>
            <person name="Kim H.-S."/>
            <person name="Busman M."/>
            <person name="Brown D.W."/>
            <person name="Divon H."/>
            <person name="Uhlig S."/>
            <person name="Proctor R.H."/>
        </authorList>
    </citation>
    <scope>NUCLEOTIDE SEQUENCE [LARGE SCALE GENOMIC DNA]</scope>
    <source>
        <strain evidence="2 3">NRRL 20693</strain>
    </source>
</reference>
<dbReference type="OrthoDB" id="5099825at2759"/>
<comment type="caution">
    <text evidence="2">The sequence shown here is derived from an EMBL/GenBank/DDBJ whole genome shotgun (WGS) entry which is preliminary data.</text>
</comment>
<sequence length="447" mass="48239">MPGSIKSINRKPTAKSAAKRIGRMFKRTNSEETESTTPSESGFFKDSFEGGRPSISSRYSTSSRMTTREDADFPSPPAKNQYRPFASLFESRRSKDTDATSPPPLSSVNSEPVLANPKAVESAKPIEVAKPIEHEPVPSPIYNESKTTTKKSEKQLENIEKTAEKTTKEQFTSEPTAESTTRPLPDPSIVRAATEPKSSFLSVKDLKEEPSMNTTPSHEKDPITEAKVISEPVKGSVILPAAVEDTLEEHRPDVVPANKSAIPRPTVEDEPKVVITPAKVTETKIESKAAHDVKPKMQPKNLSPKAHRMQSKPKAGSNVTHMKNIHVKSTPITPKATQQPIQAQPLSQISTSAALKTPSAPVVSTPKASPVPGTTALSILFQPTRTVFVPKTTKAPCTVRAPITAQAPSLATVPKVVRSMLAWAIPEPAPVPATAEAPRRAYLPTAS</sequence>
<feature type="region of interest" description="Disordered" evidence="1">
    <location>
        <begin position="1"/>
        <end position="199"/>
    </location>
</feature>
<feature type="compositionally biased region" description="Basic and acidic residues" evidence="1">
    <location>
        <begin position="286"/>
        <end position="295"/>
    </location>
</feature>
<dbReference type="EMBL" id="JAAGWQ010000060">
    <property type="protein sequence ID" value="KAF5672424.1"/>
    <property type="molecule type" value="Genomic_DNA"/>
</dbReference>
<dbReference type="AlphaFoldDB" id="A0A8H5WWB7"/>
<dbReference type="Proteomes" id="UP000567885">
    <property type="component" value="Unassembled WGS sequence"/>
</dbReference>
<evidence type="ECO:0000313" key="2">
    <source>
        <dbReference type="EMBL" id="KAF5672424.1"/>
    </source>
</evidence>
<keyword evidence="3" id="KW-1185">Reference proteome</keyword>
<name>A0A8H5WWB7_FUSHE</name>
<gene>
    <name evidence="2" type="ORF">FHETE_3727</name>
</gene>
<evidence type="ECO:0000313" key="3">
    <source>
        <dbReference type="Proteomes" id="UP000567885"/>
    </source>
</evidence>
<evidence type="ECO:0000256" key="1">
    <source>
        <dbReference type="SAM" id="MobiDB-lite"/>
    </source>
</evidence>
<feature type="compositionally biased region" description="Low complexity" evidence="1">
    <location>
        <begin position="54"/>
        <end position="65"/>
    </location>
</feature>
<feature type="region of interest" description="Disordered" evidence="1">
    <location>
        <begin position="286"/>
        <end position="318"/>
    </location>
</feature>
<protein>
    <submittedName>
        <fullName evidence="2">Uncharacterized protein</fullName>
    </submittedName>
</protein>
<accession>A0A8H5WWB7</accession>
<proteinExistence type="predicted"/>
<feature type="compositionally biased region" description="Polar residues" evidence="1">
    <location>
        <begin position="169"/>
        <end position="182"/>
    </location>
</feature>
<feature type="compositionally biased region" description="Basic residues" evidence="1">
    <location>
        <begin position="8"/>
        <end position="26"/>
    </location>
</feature>
<organism evidence="2 3">
    <name type="scientific">Fusarium heterosporum</name>
    <dbReference type="NCBI Taxonomy" id="42747"/>
    <lineage>
        <taxon>Eukaryota</taxon>
        <taxon>Fungi</taxon>
        <taxon>Dikarya</taxon>
        <taxon>Ascomycota</taxon>
        <taxon>Pezizomycotina</taxon>
        <taxon>Sordariomycetes</taxon>
        <taxon>Hypocreomycetidae</taxon>
        <taxon>Hypocreales</taxon>
        <taxon>Nectriaceae</taxon>
        <taxon>Fusarium</taxon>
        <taxon>Fusarium heterosporum species complex</taxon>
    </lineage>
</organism>